<feature type="compositionally biased region" description="Acidic residues" evidence="1">
    <location>
        <begin position="132"/>
        <end position="142"/>
    </location>
</feature>
<dbReference type="STRING" id="1005944.SAMN05192576_0707"/>
<gene>
    <name evidence="2" type="ORF">SAMN05192576_0707</name>
</gene>
<reference evidence="3" key="1">
    <citation type="submission" date="2016-10" db="EMBL/GenBank/DDBJ databases">
        <authorList>
            <person name="Varghese N."/>
            <person name="Submissions S."/>
        </authorList>
    </citation>
    <scope>NUCLEOTIDE SEQUENCE [LARGE SCALE GENOMIC DNA]</scope>
    <source>
        <strain evidence="3">CGMCC 1.11147</strain>
    </source>
</reference>
<protein>
    <submittedName>
        <fullName evidence="2">Uncharacterized protein</fullName>
    </submittedName>
</protein>
<organism evidence="2 3">
    <name type="scientific">Nocardioides szechwanensis</name>
    <dbReference type="NCBI Taxonomy" id="1005944"/>
    <lineage>
        <taxon>Bacteria</taxon>
        <taxon>Bacillati</taxon>
        <taxon>Actinomycetota</taxon>
        <taxon>Actinomycetes</taxon>
        <taxon>Propionibacteriales</taxon>
        <taxon>Nocardioidaceae</taxon>
        <taxon>Nocardioides</taxon>
    </lineage>
</organism>
<dbReference type="RefSeq" id="WP_091021914.1">
    <property type="nucleotide sequence ID" value="NZ_BKAE01000004.1"/>
</dbReference>
<evidence type="ECO:0000313" key="2">
    <source>
        <dbReference type="EMBL" id="SDM69181.1"/>
    </source>
</evidence>
<evidence type="ECO:0000256" key="1">
    <source>
        <dbReference type="SAM" id="MobiDB-lite"/>
    </source>
</evidence>
<proteinExistence type="predicted"/>
<feature type="region of interest" description="Disordered" evidence="1">
    <location>
        <begin position="1"/>
        <end position="25"/>
    </location>
</feature>
<evidence type="ECO:0000313" key="3">
    <source>
        <dbReference type="Proteomes" id="UP000199004"/>
    </source>
</evidence>
<dbReference type="AlphaFoldDB" id="A0A1G9VAJ7"/>
<sequence>MSEPDDTHGPTGDGTGAHEPVGSVGEEAAKLLGAFSDWAKDHGSDVGQGLSGLAGQAASALQDVNDHVATGSAECTYCPICRTVHAVRQTSPEVRAHLATAAAALVQAAAGILATQVPADASGRGAGVERIDLDDDGPETTP</sequence>
<dbReference type="EMBL" id="FNIC01000001">
    <property type="protein sequence ID" value="SDM69181.1"/>
    <property type="molecule type" value="Genomic_DNA"/>
</dbReference>
<dbReference type="Proteomes" id="UP000199004">
    <property type="component" value="Unassembled WGS sequence"/>
</dbReference>
<keyword evidence="3" id="KW-1185">Reference proteome</keyword>
<feature type="region of interest" description="Disordered" evidence="1">
    <location>
        <begin position="123"/>
        <end position="142"/>
    </location>
</feature>
<accession>A0A1G9VAJ7</accession>
<dbReference type="OrthoDB" id="5244810at2"/>
<name>A0A1G9VAJ7_9ACTN</name>